<name>A0ACC0CLT7_9PEZI</name>
<organism evidence="1 2">
    <name type="scientific">Hypoxylon rubiginosum</name>
    <dbReference type="NCBI Taxonomy" id="110542"/>
    <lineage>
        <taxon>Eukaryota</taxon>
        <taxon>Fungi</taxon>
        <taxon>Dikarya</taxon>
        <taxon>Ascomycota</taxon>
        <taxon>Pezizomycotina</taxon>
        <taxon>Sordariomycetes</taxon>
        <taxon>Xylariomycetidae</taxon>
        <taxon>Xylariales</taxon>
        <taxon>Hypoxylaceae</taxon>
        <taxon>Hypoxylon</taxon>
    </lineage>
</organism>
<comment type="caution">
    <text evidence="1">The sequence shown here is derived from an EMBL/GenBank/DDBJ whole genome shotgun (WGS) entry which is preliminary data.</text>
</comment>
<protein>
    <submittedName>
        <fullName evidence="1">Uncharacterized protein</fullName>
    </submittedName>
</protein>
<evidence type="ECO:0000313" key="2">
    <source>
        <dbReference type="Proteomes" id="UP001497680"/>
    </source>
</evidence>
<keyword evidence="2" id="KW-1185">Reference proteome</keyword>
<reference evidence="1 2" key="1">
    <citation type="journal article" date="2022" name="New Phytol.">
        <title>Ecological generalism drives hyperdiversity of secondary metabolite gene clusters in xylarialean endophytes.</title>
        <authorList>
            <person name="Franco M.E.E."/>
            <person name="Wisecaver J.H."/>
            <person name="Arnold A.E."/>
            <person name="Ju Y.M."/>
            <person name="Slot J.C."/>
            <person name="Ahrendt S."/>
            <person name="Moore L.P."/>
            <person name="Eastman K.E."/>
            <person name="Scott K."/>
            <person name="Konkel Z."/>
            <person name="Mondo S.J."/>
            <person name="Kuo A."/>
            <person name="Hayes R.D."/>
            <person name="Haridas S."/>
            <person name="Andreopoulos B."/>
            <person name="Riley R."/>
            <person name="LaButti K."/>
            <person name="Pangilinan J."/>
            <person name="Lipzen A."/>
            <person name="Amirebrahimi M."/>
            <person name="Yan J."/>
            <person name="Adam C."/>
            <person name="Keymanesh K."/>
            <person name="Ng V."/>
            <person name="Louie K."/>
            <person name="Northen T."/>
            <person name="Drula E."/>
            <person name="Henrissat B."/>
            <person name="Hsieh H.M."/>
            <person name="Youens-Clark K."/>
            <person name="Lutzoni F."/>
            <person name="Miadlikowska J."/>
            <person name="Eastwood D.C."/>
            <person name="Hamelin R.C."/>
            <person name="Grigoriev I.V."/>
            <person name="U'Ren J.M."/>
        </authorList>
    </citation>
    <scope>NUCLEOTIDE SEQUENCE [LARGE SCALE GENOMIC DNA]</scope>
    <source>
        <strain evidence="1 2">ER1909</strain>
    </source>
</reference>
<dbReference type="EMBL" id="MU394396">
    <property type="protein sequence ID" value="KAI6081422.1"/>
    <property type="molecule type" value="Genomic_DNA"/>
</dbReference>
<dbReference type="Proteomes" id="UP001497680">
    <property type="component" value="Unassembled WGS sequence"/>
</dbReference>
<evidence type="ECO:0000313" key="1">
    <source>
        <dbReference type="EMBL" id="KAI6081422.1"/>
    </source>
</evidence>
<accession>A0ACC0CLT7</accession>
<sequence>MSDAWFSNKLAPGGDTEDGCHPAEAEALKKYLRREIAAEEAARAISQPIVHSNNPGEDLPRLWALLIDALIELPSDKIESLITLAWAIENLPDLDMAGIEESKRPAHGKLWRGLPGFGHLYADIHQSIDWREKALKADATERSRLREYHVRKAEIEARLAVARLASIPIDWGYETVADALESRNAMLDFQVPAAAEWLEIAGSRFMEGATKGEGSWALDRPRDLWEGGKIMTVQRYSFWRDRLEEVQTQSKVTLQAAKKALEFMERELKTT</sequence>
<gene>
    <name evidence="1" type="ORF">F4821DRAFT_249327</name>
</gene>
<proteinExistence type="predicted"/>